<name>I3T8J7_LOTJA</name>
<protein>
    <submittedName>
        <fullName evidence="1">Uncharacterized protein</fullName>
    </submittedName>
</protein>
<dbReference type="AlphaFoldDB" id="I3T8J7"/>
<organism evidence="1">
    <name type="scientific">Lotus japonicus</name>
    <name type="common">Lotus corniculatus var. japonicus</name>
    <dbReference type="NCBI Taxonomy" id="34305"/>
    <lineage>
        <taxon>Eukaryota</taxon>
        <taxon>Viridiplantae</taxon>
        <taxon>Streptophyta</taxon>
        <taxon>Embryophyta</taxon>
        <taxon>Tracheophyta</taxon>
        <taxon>Spermatophyta</taxon>
        <taxon>Magnoliopsida</taxon>
        <taxon>eudicotyledons</taxon>
        <taxon>Gunneridae</taxon>
        <taxon>Pentapetalae</taxon>
        <taxon>rosids</taxon>
        <taxon>fabids</taxon>
        <taxon>Fabales</taxon>
        <taxon>Fabaceae</taxon>
        <taxon>Papilionoideae</taxon>
        <taxon>50 kb inversion clade</taxon>
        <taxon>NPAAA clade</taxon>
        <taxon>Hologalegina</taxon>
        <taxon>robinioid clade</taxon>
        <taxon>Loteae</taxon>
        <taxon>Lotus</taxon>
    </lineage>
</organism>
<reference evidence="1" key="1">
    <citation type="submission" date="2012-05" db="EMBL/GenBank/DDBJ databases">
        <authorList>
            <person name="Krishnakumar V."/>
            <person name="Cheung F."/>
            <person name="Xiao Y."/>
            <person name="Chan A."/>
            <person name="Moskal W.A."/>
            <person name="Town C.D."/>
        </authorList>
    </citation>
    <scope>NUCLEOTIDE SEQUENCE</scope>
</reference>
<sequence length="121" mass="13681">MSRWKISSSNVLCSLVRQHSIFSRSFSLITNPKLSQVPMIIPFHLVIENFGFTGRSRRDEIGIQKVEDASTDVGKLNLHLGSVILHKNHMVVVLPTLLLLLNRRDDPPRRTEGADDVLALR</sequence>
<evidence type="ECO:0000313" key="1">
    <source>
        <dbReference type="EMBL" id="AFK48839.1"/>
    </source>
</evidence>
<proteinExistence type="evidence at transcript level"/>
<dbReference type="EMBL" id="BT149045">
    <property type="protein sequence ID" value="AFK48839.1"/>
    <property type="molecule type" value="mRNA"/>
</dbReference>
<accession>I3T8J7</accession>